<organism evidence="3 4">
    <name type="scientific">Ambrosiozyma monospora</name>
    <name type="common">Yeast</name>
    <name type="synonym">Endomycopsis monosporus</name>
    <dbReference type="NCBI Taxonomy" id="43982"/>
    <lineage>
        <taxon>Eukaryota</taxon>
        <taxon>Fungi</taxon>
        <taxon>Dikarya</taxon>
        <taxon>Ascomycota</taxon>
        <taxon>Saccharomycotina</taxon>
        <taxon>Pichiomycetes</taxon>
        <taxon>Pichiales</taxon>
        <taxon>Pichiaceae</taxon>
        <taxon>Ambrosiozyma</taxon>
    </lineage>
</organism>
<evidence type="ECO:0000256" key="1">
    <source>
        <dbReference type="ARBA" id="ARBA00010703"/>
    </source>
</evidence>
<protein>
    <submittedName>
        <fullName evidence="3">Unnamed protein product</fullName>
    </submittedName>
</protein>
<keyword evidence="4" id="KW-1185">Reference proteome</keyword>
<comment type="caution">
    <text evidence="3">The sequence shown here is derived from an EMBL/GenBank/DDBJ whole genome shotgun (WGS) entry which is preliminary data.</text>
</comment>
<dbReference type="Proteomes" id="UP001165063">
    <property type="component" value="Unassembled WGS sequence"/>
</dbReference>
<dbReference type="InterPro" id="IPR015915">
    <property type="entry name" value="Kelch-typ_b-propeller"/>
</dbReference>
<comment type="similarity">
    <text evidence="1">Belongs to the methyltransferase superfamily. LCMT family.</text>
</comment>
<proteinExistence type="inferred from homology"/>
<dbReference type="AlphaFoldDB" id="A0A9W7DED7"/>
<accession>A0A9W7DED7</accession>
<gene>
    <name evidence="3" type="ORF">Amon01_000203000</name>
</gene>
<sequence length="392" mass="43153">MCLHASNSPLSYIYSSVDPKANSKSLSHNISPITFKFRNFDSKDGQYEPLSRKFASGSKIHDLNDTRFLITCGSAQSRLNSTVALSNNPFELKINQNEASPLPASRQCHSCCSINSSLYLFGGRTSPGRSLPDAWKLSMNTTRSFDWIQLEDMPVSRSKHSSVAISDTEILVVGGLSTDDTVNLFSIYSTITNTWTPLHINIIKNRGTRNILIEDLNLNSFSLIYNQTNQIGSLIGGMKLGVPGSNEISDTVYNFSIDLQSNQVDIWIHLKDELVARYGSRAVLLPAVGRLQDTILIVGGVSLKSLTSQTTVVQISQTESEVLLVPFDSPESWSESPLFVGFDLFVDEEDGSIWIVGGGAVCYLFGSKWNQLSCISLEKDMDSPLLILCPQC</sequence>
<evidence type="ECO:0000256" key="2">
    <source>
        <dbReference type="ARBA" id="ARBA00022691"/>
    </source>
</evidence>
<dbReference type="GO" id="GO:0030488">
    <property type="term" value="P:tRNA methylation"/>
    <property type="evidence" value="ECO:0007669"/>
    <property type="project" value="TreeGrafter"/>
</dbReference>
<dbReference type="PANTHER" id="PTHR46529">
    <property type="entry name" value="TRNA WYBUTOSINE-SYNTHESIZING PROTEIN 4"/>
    <property type="match status" value="1"/>
</dbReference>
<dbReference type="Gene3D" id="2.120.10.80">
    <property type="entry name" value="Kelch-type beta propeller"/>
    <property type="match status" value="1"/>
</dbReference>
<name>A0A9W7DED7_AMBMO</name>
<dbReference type="GO" id="GO:0008175">
    <property type="term" value="F:tRNA methyltransferase activity"/>
    <property type="evidence" value="ECO:0007669"/>
    <property type="project" value="TreeGrafter"/>
</dbReference>
<keyword evidence="2" id="KW-0949">S-adenosyl-L-methionine</keyword>
<dbReference type="PANTHER" id="PTHR46529:SF1">
    <property type="entry name" value="TRNA WYBUTOSINE-SYNTHESIZING PROTEIN 4"/>
    <property type="match status" value="1"/>
</dbReference>
<dbReference type="OrthoDB" id="47172at2759"/>
<evidence type="ECO:0000313" key="3">
    <source>
        <dbReference type="EMBL" id="GMG21491.1"/>
    </source>
</evidence>
<evidence type="ECO:0000313" key="4">
    <source>
        <dbReference type="Proteomes" id="UP001165063"/>
    </source>
</evidence>
<reference evidence="3" key="1">
    <citation type="submission" date="2023-04" db="EMBL/GenBank/DDBJ databases">
        <title>Ambrosiozyma monospora NBRC 1965.</title>
        <authorList>
            <person name="Ichikawa N."/>
            <person name="Sato H."/>
            <person name="Tonouchi N."/>
        </authorList>
    </citation>
    <scope>NUCLEOTIDE SEQUENCE</scope>
    <source>
        <strain evidence="3">NBRC 1965</strain>
    </source>
</reference>
<dbReference type="Pfam" id="PF13418">
    <property type="entry name" value="Beta-prop_TYW4"/>
    <property type="match status" value="1"/>
</dbReference>
<dbReference type="GO" id="GO:0031591">
    <property type="term" value="P:wybutosine biosynthetic process"/>
    <property type="evidence" value="ECO:0007669"/>
    <property type="project" value="TreeGrafter"/>
</dbReference>
<dbReference type="EMBL" id="BSXU01000683">
    <property type="protein sequence ID" value="GMG21491.1"/>
    <property type="molecule type" value="Genomic_DNA"/>
</dbReference>
<dbReference type="SUPFAM" id="SSF117281">
    <property type="entry name" value="Kelch motif"/>
    <property type="match status" value="1"/>
</dbReference>